<sequence>MNEWWYQCTHFNSVIGVVHRDAAHRIHPLAGQGVNLGFGDVVCLNKVLGEAVYSGSVVDDLNYLKDYETERQRHNITTMLAVEGLHRLYNSDFTPLVVLRSLGLQATQALNPLKKAIINQAAV</sequence>
<dbReference type="SUPFAM" id="SSF51905">
    <property type="entry name" value="FAD/NAD(P)-binding domain"/>
    <property type="match status" value="1"/>
</dbReference>
<dbReference type="GO" id="GO:0071949">
    <property type="term" value="F:FAD binding"/>
    <property type="evidence" value="ECO:0007669"/>
    <property type="project" value="InterPro"/>
</dbReference>
<organism evidence="2 3">
    <name type="scientific">Aromia moschata</name>
    <dbReference type="NCBI Taxonomy" id="1265417"/>
    <lineage>
        <taxon>Eukaryota</taxon>
        <taxon>Metazoa</taxon>
        <taxon>Ecdysozoa</taxon>
        <taxon>Arthropoda</taxon>
        <taxon>Hexapoda</taxon>
        <taxon>Insecta</taxon>
        <taxon>Pterygota</taxon>
        <taxon>Neoptera</taxon>
        <taxon>Endopterygota</taxon>
        <taxon>Coleoptera</taxon>
        <taxon>Polyphaga</taxon>
        <taxon>Cucujiformia</taxon>
        <taxon>Chrysomeloidea</taxon>
        <taxon>Cerambycidae</taxon>
        <taxon>Cerambycinae</taxon>
        <taxon>Callichromatini</taxon>
        <taxon>Aromia</taxon>
    </lineage>
</organism>
<dbReference type="GO" id="GO:0005739">
    <property type="term" value="C:mitochondrion"/>
    <property type="evidence" value="ECO:0007669"/>
    <property type="project" value="TreeGrafter"/>
</dbReference>
<name>A0AAV8ZAV7_9CUCU</name>
<dbReference type="InterPro" id="IPR018168">
    <property type="entry name" value="Ubi_Hdrlase_CS"/>
</dbReference>
<dbReference type="Proteomes" id="UP001162162">
    <property type="component" value="Unassembled WGS sequence"/>
</dbReference>
<reference evidence="2" key="1">
    <citation type="journal article" date="2023" name="Insect Mol. Biol.">
        <title>Genome sequencing provides insights into the evolution of gene families encoding plant cell wall-degrading enzymes in longhorned beetles.</title>
        <authorList>
            <person name="Shin N.R."/>
            <person name="Okamura Y."/>
            <person name="Kirsch R."/>
            <person name="Pauchet Y."/>
        </authorList>
    </citation>
    <scope>NUCLEOTIDE SEQUENCE</scope>
    <source>
        <strain evidence="2">AMC_N1</strain>
    </source>
</reference>
<dbReference type="EMBL" id="JAPWTK010000009">
    <property type="protein sequence ID" value="KAJ8960298.1"/>
    <property type="molecule type" value="Genomic_DNA"/>
</dbReference>
<feature type="domain" description="FAD-binding" evidence="1">
    <location>
        <begin position="21"/>
        <end position="74"/>
    </location>
</feature>
<evidence type="ECO:0000313" key="2">
    <source>
        <dbReference type="EMBL" id="KAJ8960298.1"/>
    </source>
</evidence>
<dbReference type="InterPro" id="IPR036188">
    <property type="entry name" value="FAD/NAD-bd_sf"/>
</dbReference>
<dbReference type="PANTHER" id="PTHR43876:SF7">
    <property type="entry name" value="UBIQUINONE BIOSYNTHESIS MONOOXYGENASE COQ6, MITOCHONDRIAL"/>
    <property type="match status" value="1"/>
</dbReference>
<dbReference type="InterPro" id="IPR002938">
    <property type="entry name" value="FAD-bd"/>
</dbReference>
<evidence type="ECO:0000313" key="3">
    <source>
        <dbReference type="Proteomes" id="UP001162162"/>
    </source>
</evidence>
<keyword evidence="3" id="KW-1185">Reference proteome</keyword>
<comment type="caution">
    <text evidence="2">The sequence shown here is derived from an EMBL/GenBank/DDBJ whole genome shotgun (WGS) entry which is preliminary data.</text>
</comment>
<dbReference type="Pfam" id="PF01494">
    <property type="entry name" value="FAD_binding_3"/>
    <property type="match status" value="1"/>
</dbReference>
<dbReference type="InterPro" id="IPR051205">
    <property type="entry name" value="UbiH/COQ6_monooxygenase"/>
</dbReference>
<dbReference type="Gene3D" id="3.50.50.60">
    <property type="entry name" value="FAD/NAD(P)-binding domain"/>
    <property type="match status" value="1"/>
</dbReference>
<dbReference type="PROSITE" id="PS01304">
    <property type="entry name" value="UBIH"/>
    <property type="match status" value="1"/>
</dbReference>
<evidence type="ECO:0000259" key="1">
    <source>
        <dbReference type="Pfam" id="PF01494"/>
    </source>
</evidence>
<accession>A0AAV8ZAV7</accession>
<dbReference type="AlphaFoldDB" id="A0AAV8ZAV7"/>
<dbReference type="PANTHER" id="PTHR43876">
    <property type="entry name" value="UBIQUINONE BIOSYNTHESIS MONOOXYGENASE COQ6, MITOCHONDRIAL"/>
    <property type="match status" value="1"/>
</dbReference>
<gene>
    <name evidence="2" type="ORF">NQ318_004024</name>
</gene>
<proteinExistence type="predicted"/>
<protein>
    <recommendedName>
        <fullName evidence="1">FAD-binding domain-containing protein</fullName>
    </recommendedName>
</protein>